<evidence type="ECO:0000256" key="3">
    <source>
        <dbReference type="ARBA" id="ARBA00022801"/>
    </source>
</evidence>
<comment type="caution">
    <text evidence="6">The sequence shown here is derived from an EMBL/GenBank/DDBJ whole genome shotgun (WGS) entry which is preliminary data.</text>
</comment>
<dbReference type="PROSITE" id="PS51716">
    <property type="entry name" value="G_IRG"/>
    <property type="match status" value="1"/>
</dbReference>
<dbReference type="SUPFAM" id="SSF52540">
    <property type="entry name" value="P-loop containing nucleoside triphosphate hydrolases"/>
    <property type="match status" value="1"/>
</dbReference>
<name>A0A8S3TQJ7_MYTED</name>
<evidence type="ECO:0000256" key="2">
    <source>
        <dbReference type="ARBA" id="ARBA00022741"/>
    </source>
</evidence>
<gene>
    <name evidence="6" type="ORF">MEDL_46118</name>
</gene>
<comment type="similarity">
    <text evidence="1">Belongs to the TRAFAC class dynamin-like GTPase superfamily. IRG family.</text>
</comment>
<reference evidence="6" key="1">
    <citation type="submission" date="2021-03" db="EMBL/GenBank/DDBJ databases">
        <authorList>
            <person name="Bekaert M."/>
        </authorList>
    </citation>
    <scope>NUCLEOTIDE SEQUENCE</scope>
</reference>
<protein>
    <recommendedName>
        <fullName evidence="5">IRG-type G domain-containing protein</fullName>
    </recommendedName>
</protein>
<dbReference type="GO" id="GO:0005525">
    <property type="term" value="F:GTP binding"/>
    <property type="evidence" value="ECO:0007669"/>
    <property type="project" value="UniProtKB-KW"/>
</dbReference>
<dbReference type="GO" id="GO:0016787">
    <property type="term" value="F:hydrolase activity"/>
    <property type="evidence" value="ECO:0007669"/>
    <property type="project" value="UniProtKB-KW"/>
</dbReference>
<evidence type="ECO:0000313" key="7">
    <source>
        <dbReference type="Proteomes" id="UP000683360"/>
    </source>
</evidence>
<dbReference type="InterPro" id="IPR027417">
    <property type="entry name" value="P-loop_NTPase"/>
</dbReference>
<dbReference type="Proteomes" id="UP000683360">
    <property type="component" value="Unassembled WGS sequence"/>
</dbReference>
<keyword evidence="2" id="KW-0547">Nucleotide-binding</keyword>
<proteinExistence type="inferred from homology"/>
<sequence>MLRSLPEHALSQENQHWMDDEENITDSDEAQNGDVTDSLENSSSIIQDIAVRLKTDGLSATRQYLSAQVNKWKKAKVKIAVAGQSTAGKSSFINCIRGVRYSDKGYAEEGYGNTTEIVKQYENPKNKQLIYCDLPGYGTTTITRKIFLERVNIREYDMFIICFTSVPTTDDEWLVTRLQEADIPFCFVRSKLDQDIANGNRKNKDEQTVMANIKGVISRAADSMPSLKDEQIFIISNYKPSLGQMPQLITFMQEKVIKVKFEAILFSIPVFTKEIIDLKYIEMSKKNSICLLYHAFGYLSFDYKCSKIRDEIITYFKVFELDSACATELAIKHHYSEPYILELIKNFNSKMPRIVQGLVPIYSVIQKYKVCSQYLHNLLDELKNDAFALFRHETQNVPI</sequence>
<feature type="domain" description="IRG-type G" evidence="5">
    <location>
        <begin position="75"/>
        <end position="255"/>
    </location>
</feature>
<dbReference type="AlphaFoldDB" id="A0A8S3TQJ7"/>
<dbReference type="InterPro" id="IPR051515">
    <property type="entry name" value="IRG"/>
</dbReference>
<dbReference type="InterPro" id="IPR007743">
    <property type="entry name" value="Immunity-related_GTPase-like"/>
</dbReference>
<evidence type="ECO:0000313" key="6">
    <source>
        <dbReference type="EMBL" id="CAG2233513.1"/>
    </source>
</evidence>
<keyword evidence="3" id="KW-0378">Hydrolase</keyword>
<evidence type="ECO:0000259" key="5">
    <source>
        <dbReference type="PROSITE" id="PS51716"/>
    </source>
</evidence>
<keyword evidence="7" id="KW-1185">Reference proteome</keyword>
<evidence type="ECO:0000256" key="1">
    <source>
        <dbReference type="ARBA" id="ARBA00005429"/>
    </source>
</evidence>
<keyword evidence="4" id="KW-0342">GTP-binding</keyword>
<dbReference type="EMBL" id="CAJPWZ010002207">
    <property type="protein sequence ID" value="CAG2233513.1"/>
    <property type="molecule type" value="Genomic_DNA"/>
</dbReference>
<dbReference type="GO" id="GO:0016020">
    <property type="term" value="C:membrane"/>
    <property type="evidence" value="ECO:0007669"/>
    <property type="project" value="InterPro"/>
</dbReference>
<dbReference type="Pfam" id="PF05049">
    <property type="entry name" value="IIGP"/>
    <property type="match status" value="1"/>
</dbReference>
<dbReference type="InterPro" id="IPR030385">
    <property type="entry name" value="G_IRG_dom"/>
</dbReference>
<accession>A0A8S3TQJ7</accession>
<dbReference type="OrthoDB" id="422720at2759"/>
<dbReference type="PANTHER" id="PTHR32341:SF10">
    <property type="entry name" value="INTERFERON-INDUCIBLE GTPASE 5"/>
    <property type="match status" value="1"/>
</dbReference>
<dbReference type="Gene3D" id="3.40.50.300">
    <property type="entry name" value="P-loop containing nucleotide triphosphate hydrolases"/>
    <property type="match status" value="1"/>
</dbReference>
<organism evidence="6 7">
    <name type="scientific">Mytilus edulis</name>
    <name type="common">Blue mussel</name>
    <dbReference type="NCBI Taxonomy" id="6550"/>
    <lineage>
        <taxon>Eukaryota</taxon>
        <taxon>Metazoa</taxon>
        <taxon>Spiralia</taxon>
        <taxon>Lophotrochozoa</taxon>
        <taxon>Mollusca</taxon>
        <taxon>Bivalvia</taxon>
        <taxon>Autobranchia</taxon>
        <taxon>Pteriomorphia</taxon>
        <taxon>Mytilida</taxon>
        <taxon>Mytiloidea</taxon>
        <taxon>Mytilidae</taxon>
        <taxon>Mytilinae</taxon>
        <taxon>Mytilus</taxon>
    </lineage>
</organism>
<evidence type="ECO:0000256" key="4">
    <source>
        <dbReference type="ARBA" id="ARBA00023134"/>
    </source>
</evidence>
<dbReference type="PANTHER" id="PTHR32341">
    <property type="entry name" value="INTERFERON-INDUCIBLE GTPASE"/>
    <property type="match status" value="1"/>
</dbReference>